<name>A0A0A9CAP6_ARUDO</name>
<organism evidence="1">
    <name type="scientific">Arundo donax</name>
    <name type="common">Giant reed</name>
    <name type="synonym">Donax arundinaceus</name>
    <dbReference type="NCBI Taxonomy" id="35708"/>
    <lineage>
        <taxon>Eukaryota</taxon>
        <taxon>Viridiplantae</taxon>
        <taxon>Streptophyta</taxon>
        <taxon>Embryophyta</taxon>
        <taxon>Tracheophyta</taxon>
        <taxon>Spermatophyta</taxon>
        <taxon>Magnoliopsida</taxon>
        <taxon>Liliopsida</taxon>
        <taxon>Poales</taxon>
        <taxon>Poaceae</taxon>
        <taxon>PACMAD clade</taxon>
        <taxon>Arundinoideae</taxon>
        <taxon>Arundineae</taxon>
        <taxon>Arundo</taxon>
    </lineage>
</organism>
<accession>A0A0A9CAP6</accession>
<evidence type="ECO:0000313" key="1">
    <source>
        <dbReference type="EMBL" id="JAD68572.1"/>
    </source>
</evidence>
<sequence>MSRTHWTKHFCFIDVVNDWEKEAMLAAHFFLGPMPWVCWINNGLKI</sequence>
<dbReference type="AlphaFoldDB" id="A0A0A9CAP6"/>
<reference evidence="1" key="2">
    <citation type="journal article" date="2015" name="Data Brief">
        <title>Shoot transcriptome of the giant reed, Arundo donax.</title>
        <authorList>
            <person name="Barrero R.A."/>
            <person name="Guerrero F.D."/>
            <person name="Moolhuijzen P."/>
            <person name="Goolsby J.A."/>
            <person name="Tidwell J."/>
            <person name="Bellgard S.E."/>
            <person name="Bellgard M.I."/>
        </authorList>
    </citation>
    <scope>NUCLEOTIDE SEQUENCE</scope>
    <source>
        <tissue evidence="1">Shoot tissue taken approximately 20 cm above the soil surface</tissue>
    </source>
</reference>
<dbReference type="EMBL" id="GBRH01229323">
    <property type="protein sequence ID" value="JAD68572.1"/>
    <property type="molecule type" value="Transcribed_RNA"/>
</dbReference>
<reference evidence="1" key="1">
    <citation type="submission" date="2014-09" db="EMBL/GenBank/DDBJ databases">
        <authorList>
            <person name="Magalhaes I.L.F."/>
            <person name="Oliveira U."/>
            <person name="Santos F.R."/>
            <person name="Vidigal T.H.D.A."/>
            <person name="Brescovit A.D."/>
            <person name="Santos A.J."/>
        </authorList>
    </citation>
    <scope>NUCLEOTIDE SEQUENCE</scope>
    <source>
        <tissue evidence="1">Shoot tissue taken approximately 20 cm above the soil surface</tissue>
    </source>
</reference>
<protein>
    <submittedName>
        <fullName evidence="1">Uncharacterized protein</fullName>
    </submittedName>
</protein>
<proteinExistence type="predicted"/>